<proteinExistence type="inferred from homology"/>
<keyword evidence="3" id="KW-0489">Methyltransferase</keyword>
<evidence type="ECO:0000256" key="2">
    <source>
        <dbReference type="ARBA" id="ARBA00022747"/>
    </source>
</evidence>
<organism evidence="3">
    <name type="scientific">Histophilus somni</name>
    <name type="common">Haemophilus somnus</name>
    <dbReference type="NCBI Taxonomy" id="731"/>
    <lineage>
        <taxon>Bacteria</taxon>
        <taxon>Pseudomonadati</taxon>
        <taxon>Pseudomonadota</taxon>
        <taxon>Gammaproteobacteria</taxon>
        <taxon>Pasteurellales</taxon>
        <taxon>Pasteurellaceae</taxon>
        <taxon>Histophilus</taxon>
    </lineage>
</organism>
<evidence type="ECO:0000256" key="1">
    <source>
        <dbReference type="ARBA" id="ARBA00006594"/>
    </source>
</evidence>
<dbReference type="EMBL" id="MG520670">
    <property type="protein sequence ID" value="AUX81734.1"/>
    <property type="molecule type" value="Genomic_DNA"/>
</dbReference>
<dbReference type="EC" id="2.1.1.72" evidence="3"/>
<dbReference type="RefSeq" id="WP_021265564.1">
    <property type="nucleotide sequence ID" value="NZ_CP186878.1"/>
</dbReference>
<accession>A0A2L0HJS8</accession>
<dbReference type="GO" id="GO:0009007">
    <property type="term" value="F:site-specific DNA-methyltransferase (adenine-specific) activity"/>
    <property type="evidence" value="ECO:0007669"/>
    <property type="project" value="UniProtKB-EC"/>
</dbReference>
<dbReference type="InterPro" id="IPR029063">
    <property type="entry name" value="SAM-dependent_MTases_sf"/>
</dbReference>
<evidence type="ECO:0000313" key="3">
    <source>
        <dbReference type="EMBL" id="AUX81734.1"/>
    </source>
</evidence>
<dbReference type="InterPro" id="IPR038333">
    <property type="entry name" value="T1MK-like_N_sf"/>
</dbReference>
<dbReference type="AlphaFoldDB" id="A0A2L0HJS8"/>
<sequence>MLTHLGANVENEVIRAIYAFPTTAFPHSENLKAVINGISKIEWHRVGKDGFGDLYSGLIDKRAQDARSGAG</sequence>
<gene>
    <name evidence="3" type="primary">hsdM</name>
</gene>
<reference evidence="3" key="1">
    <citation type="submission" date="2017-11" db="EMBL/GenBank/DDBJ databases">
        <title>A novel aadA aminoglycoside resistance gene in bovine and porcine pathogens.</title>
        <authorList>
            <person name="Cameron A."/>
            <person name="Klima C.L."/>
            <person name="Ha R."/>
            <person name="Gruninger R.G."/>
            <person name="Zaheer R."/>
            <person name="McAllister T."/>
        </authorList>
    </citation>
    <scope>NUCLEOTIDE SEQUENCE</scope>
    <source>
        <strain evidence="3">HS31</strain>
    </source>
</reference>
<dbReference type="GO" id="GO:0009307">
    <property type="term" value="P:DNA restriction-modification system"/>
    <property type="evidence" value="ECO:0007669"/>
    <property type="project" value="UniProtKB-KW"/>
</dbReference>
<protein>
    <submittedName>
        <fullName evidence="3">Type I restriction enzyme EcoKI M protein</fullName>
        <ecNumber evidence="3">2.1.1.72</ecNumber>
    </submittedName>
</protein>
<keyword evidence="2" id="KW-0680">Restriction system</keyword>
<dbReference type="Gene3D" id="1.20.1260.30">
    <property type="match status" value="1"/>
</dbReference>
<name>A0A2L0HJS8_HISSO</name>
<dbReference type="SUPFAM" id="SSF53335">
    <property type="entry name" value="S-adenosyl-L-methionine-dependent methyltransferases"/>
    <property type="match status" value="1"/>
</dbReference>
<dbReference type="GO" id="GO:0032259">
    <property type="term" value="P:methylation"/>
    <property type="evidence" value="ECO:0007669"/>
    <property type="project" value="UniProtKB-KW"/>
</dbReference>
<comment type="similarity">
    <text evidence="1">Belongs to the N(4)/N(6)-methyltransferase family.</text>
</comment>
<keyword evidence="3" id="KW-0808">Transferase</keyword>